<evidence type="ECO:0000313" key="1">
    <source>
        <dbReference type="EMBL" id="QBJ04529.1"/>
    </source>
</evidence>
<dbReference type="GO" id="GO:0032259">
    <property type="term" value="P:methylation"/>
    <property type="evidence" value="ECO:0007669"/>
    <property type="project" value="UniProtKB-KW"/>
</dbReference>
<dbReference type="RefSeq" id="YP_009820375.1">
    <property type="nucleotide sequence ID" value="NC_048166.1"/>
</dbReference>
<proteinExistence type="predicted"/>
<organism evidence="1 2">
    <name type="scientific">Pseudomonas phage Lana</name>
    <dbReference type="NCBI Taxonomy" id="2530172"/>
    <lineage>
        <taxon>Viruses</taxon>
        <taxon>Duplodnaviria</taxon>
        <taxon>Heunggongvirae</taxon>
        <taxon>Uroviricota</taxon>
        <taxon>Caudoviricetes</taxon>
        <taxon>Lanavirus</taxon>
        <taxon>Lanavirus lana</taxon>
    </lineage>
</organism>
<accession>A0A481W7R7</accession>
<dbReference type="PANTHER" id="PTHR34934">
    <property type="entry name" value="FLAVIN-DEPENDENT THYMIDYLATE SYNTHASE"/>
    <property type="match status" value="1"/>
</dbReference>
<sequence>MKAELIDHMGSDLTVVNAARVSFDKTSEFADADGNVELLPGNVVQPTGKYLREEDVKLIKYLASHGHWTPASHPIIQLRETVPIFVARQRFKHMVGFTYNEVSRRYVDDTPEFYVPEMWRSRPDKSIKQGSGGTHPKTQFWSDRYGVFIAKAEQLYSEMVADGVAPEQARMVLPQSMLTSYYVTGSLYAWARATKQRVDAHAQYEIQLLGHQWDAIIEPLFPVSWAAFSKG</sequence>
<protein>
    <submittedName>
        <fullName evidence="1">Thymidylate synthase</fullName>
        <ecNumber evidence="1">2.1.1.-</ecNumber>
    </submittedName>
</protein>
<reference evidence="1" key="1">
    <citation type="submission" date="2019-01" db="EMBL/GenBank/DDBJ databases">
        <authorList>
            <person name="Hylling O."/>
            <person name="Carstens A.B."/>
            <person name="Hansen L.H."/>
        </authorList>
    </citation>
    <scope>NUCLEOTIDE SEQUENCE [LARGE SCALE GENOMIC DNA]</scope>
</reference>
<dbReference type="GO" id="GO:0070402">
    <property type="term" value="F:NADPH binding"/>
    <property type="evidence" value="ECO:0007669"/>
    <property type="project" value="TreeGrafter"/>
</dbReference>
<dbReference type="CDD" id="cd20175">
    <property type="entry name" value="ThyX"/>
    <property type="match status" value="1"/>
</dbReference>
<dbReference type="InterPro" id="IPR003669">
    <property type="entry name" value="Thymidylate_synthase_ThyX"/>
</dbReference>
<keyword evidence="2" id="KW-1185">Reference proteome</keyword>
<dbReference type="Pfam" id="PF02511">
    <property type="entry name" value="Thy1"/>
    <property type="match status" value="1"/>
</dbReference>
<dbReference type="GeneID" id="55011811"/>
<dbReference type="EC" id="2.1.1.-" evidence="1"/>
<keyword evidence="1" id="KW-0489">Methyltransferase</keyword>
<dbReference type="GO" id="GO:0006231">
    <property type="term" value="P:dTMP biosynthetic process"/>
    <property type="evidence" value="ECO:0007669"/>
    <property type="project" value="InterPro"/>
</dbReference>
<dbReference type="GO" id="GO:0050660">
    <property type="term" value="F:flavin adenine dinucleotide binding"/>
    <property type="evidence" value="ECO:0007669"/>
    <property type="project" value="InterPro"/>
</dbReference>
<dbReference type="Proteomes" id="UP000293575">
    <property type="component" value="Segment"/>
</dbReference>
<dbReference type="Gene3D" id="3.30.1360.170">
    <property type="match status" value="1"/>
</dbReference>
<evidence type="ECO:0000313" key="2">
    <source>
        <dbReference type="Proteomes" id="UP000293575"/>
    </source>
</evidence>
<keyword evidence="1" id="KW-0808">Transferase</keyword>
<dbReference type="GO" id="GO:0050797">
    <property type="term" value="F:thymidylate synthase (FAD) activity"/>
    <property type="evidence" value="ECO:0007669"/>
    <property type="project" value="InterPro"/>
</dbReference>
<dbReference type="EMBL" id="MK473373">
    <property type="protein sequence ID" value="QBJ04529.1"/>
    <property type="molecule type" value="Genomic_DNA"/>
</dbReference>
<name>A0A481W7R7_9CAUD</name>
<dbReference type="PROSITE" id="PS51331">
    <property type="entry name" value="THYX"/>
    <property type="match status" value="1"/>
</dbReference>
<dbReference type="KEGG" id="vg:55011811"/>
<dbReference type="InterPro" id="IPR036098">
    <property type="entry name" value="Thymidylate_synthase_ThyX_sf"/>
</dbReference>
<dbReference type="NCBIfam" id="TIGR02170">
    <property type="entry name" value="thyX"/>
    <property type="match status" value="1"/>
</dbReference>
<dbReference type="PANTHER" id="PTHR34934:SF1">
    <property type="entry name" value="FLAVIN-DEPENDENT THYMIDYLATE SYNTHASE"/>
    <property type="match status" value="1"/>
</dbReference>
<dbReference type="SUPFAM" id="SSF69796">
    <property type="entry name" value="Thymidylate synthase-complementing protein Thy1"/>
    <property type="match status" value="1"/>
</dbReference>
<dbReference type="GO" id="GO:0004799">
    <property type="term" value="F:thymidylate synthase activity"/>
    <property type="evidence" value="ECO:0007669"/>
    <property type="project" value="TreeGrafter"/>
</dbReference>